<evidence type="ECO:0000313" key="2">
    <source>
        <dbReference type="EMBL" id="MFC5411289.1"/>
    </source>
</evidence>
<dbReference type="Proteomes" id="UP001596106">
    <property type="component" value="Unassembled WGS sequence"/>
</dbReference>
<organism evidence="2 3">
    <name type="scientific">Larkinella bovis</name>
    <dbReference type="NCBI Taxonomy" id="683041"/>
    <lineage>
        <taxon>Bacteria</taxon>
        <taxon>Pseudomonadati</taxon>
        <taxon>Bacteroidota</taxon>
        <taxon>Cytophagia</taxon>
        <taxon>Cytophagales</taxon>
        <taxon>Spirosomataceae</taxon>
        <taxon>Larkinella</taxon>
    </lineage>
</organism>
<gene>
    <name evidence="2" type="ORF">ACFPMF_18350</name>
</gene>
<keyword evidence="3" id="KW-1185">Reference proteome</keyword>
<dbReference type="EMBL" id="JBHSMA010000006">
    <property type="protein sequence ID" value="MFC5411289.1"/>
    <property type="molecule type" value="Genomic_DNA"/>
</dbReference>
<dbReference type="InterPro" id="IPR007492">
    <property type="entry name" value="LytTR_DNA-bd_dom"/>
</dbReference>
<proteinExistence type="predicted"/>
<sequence length="118" mass="14009">MLLINDSLLQRPIHLVDIVYIYTEKQTPWIVFMDDTTQQCVSVSGSLENWEKQLPEFWRINESYLINPALIYRFHPAELPHFPLPLIELITGRTFAVSRRKTKTVLQKWNRLQRSILS</sequence>
<accession>A0ABW0IEE1</accession>
<dbReference type="Pfam" id="PF04397">
    <property type="entry name" value="LytTR"/>
    <property type="match status" value="1"/>
</dbReference>
<comment type="caution">
    <text evidence="2">The sequence shown here is derived from an EMBL/GenBank/DDBJ whole genome shotgun (WGS) entry which is preliminary data.</text>
</comment>
<dbReference type="SMART" id="SM00850">
    <property type="entry name" value="LytTR"/>
    <property type="match status" value="1"/>
</dbReference>
<reference evidence="3" key="1">
    <citation type="journal article" date="2019" name="Int. J. Syst. Evol. Microbiol.">
        <title>The Global Catalogue of Microorganisms (GCM) 10K type strain sequencing project: providing services to taxonomists for standard genome sequencing and annotation.</title>
        <authorList>
            <consortium name="The Broad Institute Genomics Platform"/>
            <consortium name="The Broad Institute Genome Sequencing Center for Infectious Disease"/>
            <person name="Wu L."/>
            <person name="Ma J."/>
        </authorList>
    </citation>
    <scope>NUCLEOTIDE SEQUENCE [LARGE SCALE GENOMIC DNA]</scope>
    <source>
        <strain evidence="3">CCUG 55250</strain>
    </source>
</reference>
<name>A0ABW0IEE1_9BACT</name>
<dbReference type="Gene3D" id="2.40.50.1020">
    <property type="entry name" value="LytTr DNA-binding domain"/>
    <property type="match status" value="1"/>
</dbReference>
<keyword evidence="2" id="KW-0238">DNA-binding</keyword>
<dbReference type="RefSeq" id="WP_379848038.1">
    <property type="nucleotide sequence ID" value="NZ_JBHSMA010000006.1"/>
</dbReference>
<evidence type="ECO:0000313" key="3">
    <source>
        <dbReference type="Proteomes" id="UP001596106"/>
    </source>
</evidence>
<protein>
    <submittedName>
        <fullName evidence="2">LytTR family transcriptional regulator DNA-binding domain-containing protein</fullName>
    </submittedName>
</protein>
<evidence type="ECO:0000259" key="1">
    <source>
        <dbReference type="SMART" id="SM00850"/>
    </source>
</evidence>
<dbReference type="GO" id="GO:0003677">
    <property type="term" value="F:DNA binding"/>
    <property type="evidence" value="ECO:0007669"/>
    <property type="project" value="UniProtKB-KW"/>
</dbReference>
<feature type="domain" description="HTH LytTR-type" evidence="1">
    <location>
        <begin position="8"/>
        <end position="110"/>
    </location>
</feature>